<keyword evidence="2" id="KW-1133">Transmembrane helix</keyword>
<sequence length="408" mass="41789">MRTSAVGFALLLMLVLASAAQAQGMGLDLSGSEPPPSDASDTEDTADPSVGMDLSAESAGAELLPRVVVLGLDTPERAGAAVAGRWLRSLYVAVRGVGQAALGASLKETKERLSDGYETALKCTSASCLAEPAETLDANLLVTARLALEDEGWTLRLWTYDHDRGVVETDSLTGRSPKDAKFQQGGARLLSDRLKSLARPRAVLKVNVNVSQAVVRLGEKTLGVGSLEARVPPVESKLTVEAEEYSTYTKTLNLKPGETSSVDVYLESAGPSPEGPGDEVASAKKKKKSSGPSGPSLFKRPALYTAIAGLVAVGVGAFLGSDAKKVGDKAVDADGDGVIDITRGERIDAQGQAKLATALMAGGAAVTAGSVVWLVVVPTKSAPPPVAPGAGTAPASSTGLHVVFGGSF</sequence>
<proteinExistence type="predicted"/>
<name>A0ABT5D9U3_9BACT</name>
<dbReference type="RefSeq" id="WP_272139932.1">
    <property type="nucleotide sequence ID" value="NZ_JAQNDM010000002.1"/>
</dbReference>
<organism evidence="5 6">
    <name type="scientific">Stigmatella ashevillensis</name>
    <dbReference type="NCBI Taxonomy" id="2995309"/>
    <lineage>
        <taxon>Bacteria</taxon>
        <taxon>Pseudomonadati</taxon>
        <taxon>Myxococcota</taxon>
        <taxon>Myxococcia</taxon>
        <taxon>Myxococcales</taxon>
        <taxon>Cystobacterineae</taxon>
        <taxon>Archangiaceae</taxon>
        <taxon>Stigmatella</taxon>
    </lineage>
</organism>
<keyword evidence="6" id="KW-1185">Reference proteome</keyword>
<dbReference type="InterPro" id="IPR013229">
    <property type="entry name" value="PEGA"/>
</dbReference>
<keyword evidence="2" id="KW-0472">Membrane</keyword>
<evidence type="ECO:0000256" key="3">
    <source>
        <dbReference type="SAM" id="SignalP"/>
    </source>
</evidence>
<comment type="caution">
    <text evidence="5">The sequence shown here is derived from an EMBL/GenBank/DDBJ whole genome shotgun (WGS) entry which is preliminary data.</text>
</comment>
<dbReference type="Proteomes" id="UP001221838">
    <property type="component" value="Unassembled WGS sequence"/>
</dbReference>
<protein>
    <submittedName>
        <fullName evidence="5">PEGA domain-containing protein</fullName>
    </submittedName>
</protein>
<feature type="domain" description="PEGA" evidence="4">
    <location>
        <begin position="203"/>
        <end position="267"/>
    </location>
</feature>
<evidence type="ECO:0000259" key="4">
    <source>
        <dbReference type="Pfam" id="PF08308"/>
    </source>
</evidence>
<dbReference type="Pfam" id="PF08308">
    <property type="entry name" value="PEGA"/>
    <property type="match status" value="1"/>
</dbReference>
<feature type="transmembrane region" description="Helical" evidence="2">
    <location>
        <begin position="302"/>
        <end position="320"/>
    </location>
</feature>
<evidence type="ECO:0000313" key="5">
    <source>
        <dbReference type="EMBL" id="MDC0710457.1"/>
    </source>
</evidence>
<accession>A0ABT5D9U3</accession>
<evidence type="ECO:0000313" key="6">
    <source>
        <dbReference type="Proteomes" id="UP001221838"/>
    </source>
</evidence>
<evidence type="ECO:0000256" key="2">
    <source>
        <dbReference type="SAM" id="Phobius"/>
    </source>
</evidence>
<gene>
    <name evidence="5" type="ORF">POL68_18410</name>
</gene>
<feature type="chain" id="PRO_5045643296" evidence="3">
    <location>
        <begin position="23"/>
        <end position="408"/>
    </location>
</feature>
<reference evidence="5 6" key="1">
    <citation type="submission" date="2022-11" db="EMBL/GenBank/DDBJ databases">
        <title>Minimal conservation of predation-associated metabolite biosynthetic gene clusters underscores biosynthetic potential of Myxococcota including descriptions for ten novel species: Archangium lansinium sp. nov., Myxococcus landrumus sp. nov., Nannocystis bai.</title>
        <authorList>
            <person name="Ahearne A."/>
            <person name="Stevens C."/>
            <person name="Dowd S."/>
        </authorList>
    </citation>
    <scope>NUCLEOTIDE SEQUENCE [LARGE SCALE GENOMIC DNA]</scope>
    <source>
        <strain evidence="5 6">NCWAL01</strain>
    </source>
</reference>
<feature type="transmembrane region" description="Helical" evidence="2">
    <location>
        <begin position="355"/>
        <end position="376"/>
    </location>
</feature>
<feature type="signal peptide" evidence="3">
    <location>
        <begin position="1"/>
        <end position="22"/>
    </location>
</feature>
<feature type="region of interest" description="Disordered" evidence="1">
    <location>
        <begin position="26"/>
        <end position="51"/>
    </location>
</feature>
<keyword evidence="2" id="KW-0812">Transmembrane</keyword>
<evidence type="ECO:0000256" key="1">
    <source>
        <dbReference type="SAM" id="MobiDB-lite"/>
    </source>
</evidence>
<dbReference type="EMBL" id="JAQNDM010000002">
    <property type="protein sequence ID" value="MDC0710457.1"/>
    <property type="molecule type" value="Genomic_DNA"/>
</dbReference>
<keyword evidence="3" id="KW-0732">Signal</keyword>
<feature type="region of interest" description="Disordered" evidence="1">
    <location>
        <begin position="264"/>
        <end position="295"/>
    </location>
</feature>